<accession>A0AAW2R0Z1</accession>
<feature type="region of interest" description="Disordered" evidence="1">
    <location>
        <begin position="32"/>
        <end position="68"/>
    </location>
</feature>
<reference evidence="2" key="2">
    <citation type="journal article" date="2024" name="Plant">
        <title>Genomic evolution and insights into agronomic trait innovations of Sesamum species.</title>
        <authorList>
            <person name="Miao H."/>
            <person name="Wang L."/>
            <person name="Qu L."/>
            <person name="Liu H."/>
            <person name="Sun Y."/>
            <person name="Le M."/>
            <person name="Wang Q."/>
            <person name="Wei S."/>
            <person name="Zheng Y."/>
            <person name="Lin W."/>
            <person name="Duan Y."/>
            <person name="Cao H."/>
            <person name="Xiong S."/>
            <person name="Wang X."/>
            <person name="Wei L."/>
            <person name="Li C."/>
            <person name="Ma Q."/>
            <person name="Ju M."/>
            <person name="Zhao R."/>
            <person name="Li G."/>
            <person name="Mu C."/>
            <person name="Tian Q."/>
            <person name="Mei H."/>
            <person name="Zhang T."/>
            <person name="Gao T."/>
            <person name="Zhang H."/>
        </authorList>
    </citation>
    <scope>NUCLEOTIDE SEQUENCE</scope>
    <source>
        <strain evidence="2">G02</strain>
    </source>
</reference>
<reference evidence="2" key="1">
    <citation type="submission" date="2020-06" db="EMBL/GenBank/DDBJ databases">
        <authorList>
            <person name="Li T."/>
            <person name="Hu X."/>
            <person name="Zhang T."/>
            <person name="Song X."/>
            <person name="Zhang H."/>
            <person name="Dai N."/>
            <person name="Sheng W."/>
            <person name="Hou X."/>
            <person name="Wei L."/>
        </authorList>
    </citation>
    <scope>NUCLEOTIDE SEQUENCE</scope>
    <source>
        <strain evidence="2">G02</strain>
        <tissue evidence="2">Leaf</tissue>
    </source>
</reference>
<comment type="caution">
    <text evidence="2">The sequence shown here is derived from an EMBL/GenBank/DDBJ whole genome shotgun (WGS) entry which is preliminary data.</text>
</comment>
<proteinExistence type="predicted"/>
<sequence>MTKQVRKDSLTTRTPKQLGLLADEGIPRQRALLAADEDDLPLIPTIPNQLPQESRKGDRPPTDLGTPL</sequence>
<evidence type="ECO:0000256" key="1">
    <source>
        <dbReference type="SAM" id="MobiDB-lite"/>
    </source>
</evidence>
<dbReference type="AlphaFoldDB" id="A0AAW2R0Z1"/>
<dbReference type="EMBL" id="JACGWJ010000014">
    <property type="protein sequence ID" value="KAL0373902.1"/>
    <property type="molecule type" value="Genomic_DNA"/>
</dbReference>
<name>A0AAW2R0Z1_SESRA</name>
<evidence type="ECO:0000313" key="2">
    <source>
        <dbReference type="EMBL" id="KAL0373902.1"/>
    </source>
</evidence>
<gene>
    <name evidence="2" type="ORF">Sradi_3305900</name>
</gene>
<protein>
    <submittedName>
        <fullName evidence="2">Uncharacterized protein</fullName>
    </submittedName>
</protein>
<organism evidence="2">
    <name type="scientific">Sesamum radiatum</name>
    <name type="common">Black benniseed</name>
    <dbReference type="NCBI Taxonomy" id="300843"/>
    <lineage>
        <taxon>Eukaryota</taxon>
        <taxon>Viridiplantae</taxon>
        <taxon>Streptophyta</taxon>
        <taxon>Embryophyta</taxon>
        <taxon>Tracheophyta</taxon>
        <taxon>Spermatophyta</taxon>
        <taxon>Magnoliopsida</taxon>
        <taxon>eudicotyledons</taxon>
        <taxon>Gunneridae</taxon>
        <taxon>Pentapetalae</taxon>
        <taxon>asterids</taxon>
        <taxon>lamiids</taxon>
        <taxon>Lamiales</taxon>
        <taxon>Pedaliaceae</taxon>
        <taxon>Sesamum</taxon>
    </lineage>
</organism>